<comment type="caution">
    <text evidence="8">Lacks conserved residue(s) required for the propagation of feature annotation.</text>
</comment>
<dbReference type="SUPFAM" id="SSF55874">
    <property type="entry name" value="ATPase domain of HSP90 chaperone/DNA topoisomerase II/histidine kinase"/>
    <property type="match status" value="1"/>
</dbReference>
<feature type="binding site" evidence="9">
    <location>
        <position position="37"/>
    </location>
    <ligand>
        <name>ATP</name>
        <dbReference type="ChEBI" id="CHEBI:30616"/>
    </ligand>
</feature>
<dbReference type="InterPro" id="IPR020568">
    <property type="entry name" value="Ribosomal_Su5_D2-typ_SF"/>
</dbReference>
<dbReference type="Gene3D" id="1.20.120.790">
    <property type="entry name" value="Heat shock protein 90, C-terminal domain"/>
    <property type="match status" value="1"/>
</dbReference>
<evidence type="ECO:0000259" key="10">
    <source>
        <dbReference type="SMART" id="SM00387"/>
    </source>
</evidence>
<proteinExistence type="inferred from homology"/>
<keyword evidence="7 8" id="KW-0143">Chaperone</keyword>
<feature type="domain" description="Histidine kinase/HSP90-like ATPase" evidence="10">
    <location>
        <begin position="26"/>
        <end position="183"/>
    </location>
</feature>
<feature type="binding site" evidence="9">
    <location>
        <position position="33"/>
    </location>
    <ligand>
        <name>ATP</name>
        <dbReference type="ChEBI" id="CHEBI:30616"/>
    </ligand>
</feature>
<gene>
    <name evidence="8 11" type="primary">htpG</name>
    <name evidence="11" type="ORF">J1M35_18120</name>
</gene>
<dbReference type="GO" id="GO:0140662">
    <property type="term" value="F:ATP-dependent protein folding chaperone"/>
    <property type="evidence" value="ECO:0007669"/>
    <property type="project" value="InterPro"/>
</dbReference>
<dbReference type="EMBL" id="CP071796">
    <property type="protein sequence ID" value="QTD44941.1"/>
    <property type="molecule type" value="Genomic_DNA"/>
</dbReference>
<feature type="binding site" evidence="9">
    <location>
        <position position="84"/>
    </location>
    <ligand>
        <name>ATP</name>
        <dbReference type="ChEBI" id="CHEBI:30616"/>
    </ligand>
</feature>
<dbReference type="Pfam" id="PF00183">
    <property type="entry name" value="HSP90"/>
    <property type="match status" value="1"/>
</dbReference>
<keyword evidence="6 8" id="KW-0346">Stress response</keyword>
<comment type="function">
    <text evidence="8">Molecular chaperone. Has ATPase activity.</text>
</comment>
<feature type="binding site" evidence="9">
    <location>
        <begin position="99"/>
        <end position="100"/>
    </location>
    <ligand>
        <name>ATP</name>
        <dbReference type="ChEBI" id="CHEBI:30616"/>
    </ligand>
</feature>
<dbReference type="RefSeq" id="WP_208008666.1">
    <property type="nucleotide sequence ID" value="NZ_CP071796.1"/>
</dbReference>
<evidence type="ECO:0000256" key="5">
    <source>
        <dbReference type="ARBA" id="ARBA00022840"/>
    </source>
</evidence>
<protein>
    <recommendedName>
        <fullName evidence="8">Chaperone protein HtpG</fullName>
    </recommendedName>
    <alternativeName>
        <fullName evidence="8">Heat shock protein HtpG</fullName>
    </alternativeName>
    <alternativeName>
        <fullName evidence="8">High temperature protein G</fullName>
    </alternativeName>
</protein>
<accession>A0A975H373</accession>
<evidence type="ECO:0000256" key="2">
    <source>
        <dbReference type="ARBA" id="ARBA00008239"/>
    </source>
</evidence>
<dbReference type="AlphaFoldDB" id="A0A975H373"/>
<comment type="subunit">
    <text evidence="8">Homodimer.</text>
</comment>
<feature type="binding site" evidence="9">
    <location>
        <position position="79"/>
    </location>
    <ligand>
        <name>ATP</name>
        <dbReference type="ChEBI" id="CHEBI:30616"/>
    </ligand>
</feature>
<comment type="subcellular location">
    <subcellularLocation>
        <location evidence="1 8">Cytoplasm</location>
    </subcellularLocation>
</comment>
<feature type="binding site" evidence="9">
    <location>
        <position position="173"/>
    </location>
    <ligand>
        <name>ATP</name>
        <dbReference type="ChEBI" id="CHEBI:30616"/>
    </ligand>
</feature>
<feature type="binding site" evidence="9">
    <location>
        <position position="344"/>
    </location>
    <ligand>
        <name>ATP</name>
        <dbReference type="ChEBI" id="CHEBI:30616"/>
    </ligand>
</feature>
<dbReference type="SUPFAM" id="SSF54211">
    <property type="entry name" value="Ribosomal protein S5 domain 2-like"/>
    <property type="match status" value="2"/>
</dbReference>
<dbReference type="InterPro" id="IPR003594">
    <property type="entry name" value="HATPase_dom"/>
</dbReference>
<keyword evidence="12" id="KW-1185">Reference proteome</keyword>
<comment type="similarity">
    <text evidence="2 8">Belongs to the heat shock protein 90 family.</text>
</comment>
<dbReference type="PRINTS" id="PR00775">
    <property type="entry name" value="HEATSHOCK90"/>
</dbReference>
<dbReference type="PANTHER" id="PTHR11528">
    <property type="entry name" value="HEAT SHOCK PROTEIN 90 FAMILY MEMBER"/>
    <property type="match status" value="1"/>
</dbReference>
<organism evidence="11 12">
    <name type="scientific">Ottowia testudinis</name>
    <dbReference type="NCBI Taxonomy" id="2816950"/>
    <lineage>
        <taxon>Bacteria</taxon>
        <taxon>Pseudomonadati</taxon>
        <taxon>Pseudomonadota</taxon>
        <taxon>Betaproteobacteria</taxon>
        <taxon>Burkholderiales</taxon>
        <taxon>Comamonadaceae</taxon>
        <taxon>Ottowia</taxon>
    </lineage>
</organism>
<feature type="region of interest" description="A; substrate-binding" evidence="8">
    <location>
        <begin position="1"/>
        <end position="344"/>
    </location>
</feature>
<keyword evidence="3 8" id="KW-0963">Cytoplasm</keyword>
<dbReference type="Gene3D" id="3.40.50.11260">
    <property type="match status" value="1"/>
</dbReference>
<dbReference type="KEGG" id="otd:J1M35_18120"/>
<dbReference type="Pfam" id="PF13589">
    <property type="entry name" value="HATPase_c_3"/>
    <property type="match status" value="1"/>
</dbReference>
<evidence type="ECO:0000256" key="4">
    <source>
        <dbReference type="ARBA" id="ARBA00022741"/>
    </source>
</evidence>
<dbReference type="SMART" id="SM00387">
    <property type="entry name" value="HATPase_c"/>
    <property type="match status" value="1"/>
</dbReference>
<dbReference type="InterPro" id="IPR020575">
    <property type="entry name" value="Hsp90_N"/>
</dbReference>
<evidence type="ECO:0000256" key="9">
    <source>
        <dbReference type="PIRSR" id="PIRSR002583-1"/>
    </source>
</evidence>
<dbReference type="NCBIfam" id="NF003555">
    <property type="entry name" value="PRK05218.1"/>
    <property type="match status" value="1"/>
</dbReference>
<name>A0A975H373_9BURK</name>
<evidence type="ECO:0000313" key="11">
    <source>
        <dbReference type="EMBL" id="QTD44941.1"/>
    </source>
</evidence>
<evidence type="ECO:0000256" key="3">
    <source>
        <dbReference type="ARBA" id="ARBA00022490"/>
    </source>
</evidence>
<keyword evidence="4 8" id="KW-0547">Nucleotide-binding</keyword>
<dbReference type="Gene3D" id="3.30.230.80">
    <property type="match status" value="1"/>
</dbReference>
<keyword evidence="5 8" id="KW-0067">ATP-binding</keyword>
<reference evidence="11" key="1">
    <citation type="submission" date="2021-03" db="EMBL/GenBank/DDBJ databases">
        <title>Ottowia sp. 27C isolated from the cloaca of a Giant Asian pond turtle (Heosemys grandis).</title>
        <authorList>
            <person name="Spergser J."/>
            <person name="Busse H.-J."/>
        </authorList>
    </citation>
    <scope>NUCLEOTIDE SEQUENCE</scope>
    <source>
        <strain evidence="11">27C</strain>
    </source>
</reference>
<dbReference type="InterPro" id="IPR037196">
    <property type="entry name" value="HSP90_C"/>
</dbReference>
<dbReference type="InterPro" id="IPR001404">
    <property type="entry name" value="Hsp90_fam"/>
</dbReference>
<dbReference type="GO" id="GO:0051082">
    <property type="term" value="F:unfolded protein binding"/>
    <property type="evidence" value="ECO:0007669"/>
    <property type="project" value="UniProtKB-UniRule"/>
</dbReference>
<feature type="binding site" evidence="9">
    <location>
        <begin position="121"/>
        <end position="126"/>
    </location>
    <ligand>
        <name>ATP</name>
        <dbReference type="ChEBI" id="CHEBI:30616"/>
    </ligand>
</feature>
<dbReference type="Gene3D" id="3.30.565.10">
    <property type="entry name" value="Histidine kinase-like ATPase, C-terminal domain"/>
    <property type="match status" value="1"/>
</dbReference>
<dbReference type="FunFam" id="3.30.565.10:FF:000009">
    <property type="entry name" value="Molecular chaperone HtpG"/>
    <property type="match status" value="1"/>
</dbReference>
<evidence type="ECO:0000256" key="8">
    <source>
        <dbReference type="HAMAP-Rule" id="MF_00505"/>
    </source>
</evidence>
<evidence type="ECO:0000256" key="7">
    <source>
        <dbReference type="ARBA" id="ARBA00023186"/>
    </source>
</evidence>
<dbReference type="InterPro" id="IPR036890">
    <property type="entry name" value="HATPase_C_sf"/>
</dbReference>
<sequence>MSKQTHSFQAEVAQLLHLVTHSLYSNPEIFLRELISNASDACDKLRFEALANPSLYGDQPELEVRITFDKAAKTLTVTDTGIGMSEQEAIDHLGTIAKSGTKDFFSKLSGDQKQDAQLIGQFGVGFYSGFIVADRITVESRRAGLPANAGVRWVSKGAGDFEVEQITREQRGTSVILHLRDDALEFADGWKLKELIGKYSDHIAIPIKMEGEKWEEGKEEGQPGAMVKTGEWETINQATALWTRAKKDVTDEQYTGFYEQLAHDWQPPLAWTHNRVEGSTEYTQLLYIPSHAPFDLWDRDRKAGIKLYVKRVFIMDDAEQLVPRYLRFIKGVVDSADLPLNVSRELLQESRDVRAIREGNTRRVLGLLEDLAKAETAAGADAAEAAAVEDKVDIGTGDATPAPEPTELPEGGVTDVVDKNEAPTAADAAAKFAEDAAKAPAKYATFWREFGAVLKEGLGEDHANRERIAKLLRYASTTSDTPTVSLADYKARMKDGQKAIYFITADTLAAAKNSPQLEVFKKKGIEVLLMTDRVDEWSLSYLRDFDGTPLQSVAKGAVDLGDLQDEAEKKAAQEAATHVKPLLDKLKETLKDQVEDVRVTTRLVDSPACLVVKDAGMSMQLARMLKQAGQPVPETKPALEINPEHPLVKKLDGSAHFDDLAHILFDQALLAEGGLPDDPAAYVRRVNALLA</sequence>
<dbReference type="GO" id="GO:0005737">
    <property type="term" value="C:cytoplasm"/>
    <property type="evidence" value="ECO:0007669"/>
    <property type="project" value="UniProtKB-SubCell"/>
</dbReference>
<dbReference type="GO" id="GO:0016887">
    <property type="term" value="F:ATP hydrolysis activity"/>
    <property type="evidence" value="ECO:0007669"/>
    <property type="project" value="InterPro"/>
</dbReference>
<dbReference type="GO" id="GO:0005524">
    <property type="term" value="F:ATP binding"/>
    <property type="evidence" value="ECO:0007669"/>
    <property type="project" value="UniProtKB-UniRule"/>
</dbReference>
<dbReference type="CDD" id="cd16927">
    <property type="entry name" value="HATPase_Hsp90-like"/>
    <property type="match status" value="1"/>
</dbReference>
<evidence type="ECO:0000256" key="6">
    <source>
        <dbReference type="ARBA" id="ARBA00023016"/>
    </source>
</evidence>
<dbReference type="HAMAP" id="MF_00505">
    <property type="entry name" value="HSP90"/>
    <property type="match status" value="1"/>
</dbReference>
<evidence type="ECO:0000313" key="12">
    <source>
        <dbReference type="Proteomes" id="UP000663903"/>
    </source>
</evidence>
<dbReference type="Proteomes" id="UP000663903">
    <property type="component" value="Chromosome"/>
</dbReference>
<dbReference type="PIRSF" id="PIRSF002583">
    <property type="entry name" value="Hsp90"/>
    <property type="match status" value="1"/>
</dbReference>
<evidence type="ECO:0000256" key="1">
    <source>
        <dbReference type="ARBA" id="ARBA00004496"/>
    </source>
</evidence>
<dbReference type="SUPFAM" id="SSF110942">
    <property type="entry name" value="HSP90 C-terminal domain"/>
    <property type="match status" value="1"/>
</dbReference>
<feature type="region of interest" description="C" evidence="8">
    <location>
        <begin position="624"/>
        <end position="691"/>
    </location>
</feature>
<feature type="binding site" evidence="9">
    <location>
        <position position="98"/>
    </location>
    <ligand>
        <name>ATP</name>
        <dbReference type="ChEBI" id="CHEBI:30616"/>
    </ligand>
</feature>